<comment type="caution">
    <text evidence="8">The sequence shown here is derived from an EMBL/GenBank/DDBJ whole genome shotgun (WGS) entry which is preliminary data.</text>
</comment>
<dbReference type="PRINTS" id="PR00301">
    <property type="entry name" value="HEATSHOCK70"/>
</dbReference>
<evidence type="ECO:0000256" key="4">
    <source>
        <dbReference type="ARBA" id="ARBA00022840"/>
    </source>
</evidence>
<dbReference type="GO" id="GO:0140662">
    <property type="term" value="F:ATP-dependent protein folding chaperone"/>
    <property type="evidence" value="ECO:0007669"/>
    <property type="project" value="InterPro"/>
</dbReference>
<dbReference type="PROSITE" id="PS00329">
    <property type="entry name" value="HSP70_2"/>
    <property type="match status" value="1"/>
</dbReference>
<keyword evidence="9" id="KW-1185">Reference proteome</keyword>
<evidence type="ECO:0000256" key="7">
    <source>
        <dbReference type="RuleBase" id="RU003322"/>
    </source>
</evidence>
<dbReference type="RefSeq" id="WP_106301618.1">
    <property type="nucleotide sequence ID" value="NZ_PVWO01000051.1"/>
</dbReference>
<sequence length="531" mass="58814">MAIAIDFGTSNTVISRWNAATQQAETVILPGLSLVGGMNPPLIPSLVYVEDGSTERVLLGQMVRDRGLDLQGDNRYFRGFKRGIGAQIQGFLPKLDGVSMTFERVGELFLTGILKQLQKSLDVGESLVLTVPVDSFEVYRNWLSGVCDLLPVERIRLIDEPTAAALGYGMTAAGTLLVVDFGGGTLDLSLVQLTKQVQQGKKPLGFLLKWGDKSLEAATQQPQLARVIAKAGQNLGGTDIDNWVAQELAQVQGIKVTPLITRLAEKLKIQLSLQTTAAEAYFDDRTFDSYEFSLTRDRFEEILTSHQFFDRLDESMTQVLQQARRQGIETNDIDGVLLVGGTVQIPAVQTWVRQYFDETKLRQSKPFEAIAHGALQLLQGIEVRDFLYHSYGVRYWDKRRNAHNWHPIIQSGQPYPMSESVELTLGASRENQPSIELIIGELGATTGGTEVYFDGDRLITRCLTGGVKDVKSLNDREGARSIAQLEPAGYPGTDRVKVKFNVDRDRQLRITVEDLLTDRILLADGIVAELS</sequence>
<dbReference type="InterPro" id="IPR018181">
    <property type="entry name" value="Heat_shock_70_CS"/>
</dbReference>
<dbReference type="AlphaFoldDB" id="A0A2T1GJM7"/>
<dbReference type="Gene3D" id="2.60.34.10">
    <property type="entry name" value="Substrate Binding Domain Of DNAk, Chain A, domain 1"/>
    <property type="match status" value="1"/>
</dbReference>
<keyword evidence="6" id="KW-0143">Chaperone</keyword>
<accession>A0A2T1GJM7</accession>
<gene>
    <name evidence="8" type="ORF">C7B77_06255</name>
</gene>
<dbReference type="Gene3D" id="3.90.640.10">
    <property type="entry name" value="Actin, Chain A, domain 4"/>
    <property type="match status" value="1"/>
</dbReference>
<organism evidence="8 9">
    <name type="scientific">Chamaesiphon polymorphus CCALA 037</name>
    <dbReference type="NCBI Taxonomy" id="2107692"/>
    <lineage>
        <taxon>Bacteria</taxon>
        <taxon>Bacillati</taxon>
        <taxon>Cyanobacteriota</taxon>
        <taxon>Cyanophyceae</taxon>
        <taxon>Gomontiellales</taxon>
        <taxon>Chamaesiphonaceae</taxon>
        <taxon>Chamaesiphon</taxon>
    </lineage>
</organism>
<proteinExistence type="inferred from homology"/>
<dbReference type="InterPro" id="IPR013126">
    <property type="entry name" value="Hsp_70_fam"/>
</dbReference>
<evidence type="ECO:0000256" key="5">
    <source>
        <dbReference type="ARBA" id="ARBA00023016"/>
    </source>
</evidence>
<evidence type="ECO:0000313" key="8">
    <source>
        <dbReference type="EMBL" id="PSB58016.1"/>
    </source>
</evidence>
<protein>
    <submittedName>
        <fullName evidence="8">Molecular chaperone DnaK</fullName>
    </submittedName>
</protein>
<evidence type="ECO:0000313" key="9">
    <source>
        <dbReference type="Proteomes" id="UP000238937"/>
    </source>
</evidence>
<keyword evidence="5" id="KW-0346">Stress response</keyword>
<dbReference type="InterPro" id="IPR029047">
    <property type="entry name" value="HSP70_peptide-bd_sf"/>
</dbReference>
<dbReference type="SUPFAM" id="SSF53067">
    <property type="entry name" value="Actin-like ATPase domain"/>
    <property type="match status" value="2"/>
</dbReference>
<dbReference type="OrthoDB" id="416657at2"/>
<dbReference type="EMBL" id="PVWO01000051">
    <property type="protein sequence ID" value="PSB58016.1"/>
    <property type="molecule type" value="Genomic_DNA"/>
</dbReference>
<keyword evidence="4 7" id="KW-0067">ATP-binding</keyword>
<evidence type="ECO:0000256" key="1">
    <source>
        <dbReference type="ARBA" id="ARBA00007381"/>
    </source>
</evidence>
<name>A0A2T1GJM7_9CYAN</name>
<keyword evidence="3 7" id="KW-0547">Nucleotide-binding</keyword>
<evidence type="ECO:0000256" key="3">
    <source>
        <dbReference type="ARBA" id="ARBA00022741"/>
    </source>
</evidence>
<comment type="similarity">
    <text evidence="1 7">Belongs to the heat shock protein 70 family.</text>
</comment>
<reference evidence="8 9" key="1">
    <citation type="submission" date="2018-03" db="EMBL/GenBank/DDBJ databases">
        <title>The ancient ancestry and fast evolution of plastids.</title>
        <authorList>
            <person name="Moore K.R."/>
            <person name="Magnabosco C."/>
            <person name="Momper L."/>
            <person name="Gold D.A."/>
            <person name="Bosak T."/>
            <person name="Fournier G.P."/>
        </authorList>
    </citation>
    <scope>NUCLEOTIDE SEQUENCE [LARGE SCALE GENOMIC DNA]</scope>
    <source>
        <strain evidence="8 9">CCALA 037</strain>
    </source>
</reference>
<keyword evidence="2" id="KW-0597">Phosphoprotein</keyword>
<dbReference type="GO" id="GO:0005524">
    <property type="term" value="F:ATP binding"/>
    <property type="evidence" value="ECO:0007669"/>
    <property type="project" value="UniProtKB-KW"/>
</dbReference>
<dbReference type="Proteomes" id="UP000238937">
    <property type="component" value="Unassembled WGS sequence"/>
</dbReference>
<dbReference type="Gene3D" id="3.30.420.40">
    <property type="match status" value="2"/>
</dbReference>
<evidence type="ECO:0000256" key="2">
    <source>
        <dbReference type="ARBA" id="ARBA00022553"/>
    </source>
</evidence>
<dbReference type="InterPro" id="IPR043129">
    <property type="entry name" value="ATPase_NBD"/>
</dbReference>
<dbReference type="Pfam" id="PF00012">
    <property type="entry name" value="HSP70"/>
    <property type="match status" value="2"/>
</dbReference>
<evidence type="ECO:0000256" key="6">
    <source>
        <dbReference type="ARBA" id="ARBA00023186"/>
    </source>
</evidence>
<dbReference type="PANTHER" id="PTHR19375">
    <property type="entry name" value="HEAT SHOCK PROTEIN 70KDA"/>
    <property type="match status" value="1"/>
</dbReference>